<evidence type="ECO:0000313" key="1">
    <source>
        <dbReference type="EMBL" id="KAH7970753.1"/>
    </source>
</evidence>
<gene>
    <name evidence="1" type="ORF">HPB49_015079</name>
</gene>
<protein>
    <submittedName>
        <fullName evidence="1">Uncharacterized protein</fullName>
    </submittedName>
</protein>
<sequence length="481" mass="51393">MELLRSLVTMSGACLPLAVLCILAHAVAVGLFLIWIKAWTDASIAVGIGDVSTTTWVTALAALCLCDLLLCSLGGFLMALSFRRLSARLHASMLRRVLSCALSFFEATPRGRLLNRFSADLHQVDCQLCMTAKEVLQAVTVTLAHLAAAGSQAPAAAGLGVLALAAYLVVAAVTVRASNALRCLENAWLSRILQHLTETRDSMSSVRCYGAAALVCGRFYRLVDGAMRPFWALVACVRLTRLTGAAAGLCAVVGSLLTVSLADSEPSQSGLGLALSASMSISMSLAAVNASLFFCFLNAIAFERALEYTRLPPEEDTGHKDDSHKPKEGKKVTADNSADVQGAWPVEGEIVFDEFTASYKPGVLPQVLMNVSLVIKAREKVGVVGRTGAGKSSLILSLLRVLRPSRGRIFIDGVDIASVPLSTLRSALTVIPQEPYLMKGSLRDNLDALQMHSDEELWEALRKAHLVDFVSRHPQGPPHGD</sequence>
<keyword evidence="2" id="KW-1185">Reference proteome</keyword>
<name>A0ACB8DJB6_DERSI</name>
<reference evidence="1" key="1">
    <citation type="submission" date="2020-05" db="EMBL/GenBank/DDBJ databases">
        <title>Large-scale comparative analyses of tick genomes elucidate their genetic diversity and vector capacities.</title>
        <authorList>
            <person name="Jia N."/>
            <person name="Wang J."/>
            <person name="Shi W."/>
            <person name="Du L."/>
            <person name="Sun Y."/>
            <person name="Zhan W."/>
            <person name="Jiang J."/>
            <person name="Wang Q."/>
            <person name="Zhang B."/>
            <person name="Ji P."/>
            <person name="Sakyi L.B."/>
            <person name="Cui X."/>
            <person name="Yuan T."/>
            <person name="Jiang B."/>
            <person name="Yang W."/>
            <person name="Lam T.T.-Y."/>
            <person name="Chang Q."/>
            <person name="Ding S."/>
            <person name="Wang X."/>
            <person name="Zhu J."/>
            <person name="Ruan X."/>
            <person name="Zhao L."/>
            <person name="Wei J."/>
            <person name="Que T."/>
            <person name="Du C."/>
            <person name="Cheng J."/>
            <person name="Dai P."/>
            <person name="Han X."/>
            <person name="Huang E."/>
            <person name="Gao Y."/>
            <person name="Liu J."/>
            <person name="Shao H."/>
            <person name="Ye R."/>
            <person name="Li L."/>
            <person name="Wei W."/>
            <person name="Wang X."/>
            <person name="Wang C."/>
            <person name="Yang T."/>
            <person name="Huo Q."/>
            <person name="Li W."/>
            <person name="Guo W."/>
            <person name="Chen H."/>
            <person name="Zhou L."/>
            <person name="Ni X."/>
            <person name="Tian J."/>
            <person name="Zhou Y."/>
            <person name="Sheng Y."/>
            <person name="Liu T."/>
            <person name="Pan Y."/>
            <person name="Xia L."/>
            <person name="Li J."/>
            <person name="Zhao F."/>
            <person name="Cao W."/>
        </authorList>
    </citation>
    <scope>NUCLEOTIDE SEQUENCE</scope>
    <source>
        <strain evidence="1">Dsil-2018</strain>
    </source>
</reference>
<evidence type="ECO:0000313" key="2">
    <source>
        <dbReference type="Proteomes" id="UP000821865"/>
    </source>
</evidence>
<accession>A0ACB8DJB6</accession>
<dbReference type="Proteomes" id="UP000821865">
    <property type="component" value="Chromosome 11"/>
</dbReference>
<organism evidence="1 2">
    <name type="scientific">Dermacentor silvarum</name>
    <name type="common">Tick</name>
    <dbReference type="NCBI Taxonomy" id="543639"/>
    <lineage>
        <taxon>Eukaryota</taxon>
        <taxon>Metazoa</taxon>
        <taxon>Ecdysozoa</taxon>
        <taxon>Arthropoda</taxon>
        <taxon>Chelicerata</taxon>
        <taxon>Arachnida</taxon>
        <taxon>Acari</taxon>
        <taxon>Parasitiformes</taxon>
        <taxon>Ixodida</taxon>
        <taxon>Ixodoidea</taxon>
        <taxon>Ixodidae</taxon>
        <taxon>Rhipicephalinae</taxon>
        <taxon>Dermacentor</taxon>
    </lineage>
</organism>
<comment type="caution">
    <text evidence="1">The sequence shown here is derived from an EMBL/GenBank/DDBJ whole genome shotgun (WGS) entry which is preliminary data.</text>
</comment>
<proteinExistence type="predicted"/>
<dbReference type="EMBL" id="CM023480">
    <property type="protein sequence ID" value="KAH7970753.1"/>
    <property type="molecule type" value="Genomic_DNA"/>
</dbReference>